<evidence type="ECO:0000313" key="1">
    <source>
        <dbReference type="EMBL" id="OWQ83103.1"/>
    </source>
</evidence>
<evidence type="ECO:0000313" key="2">
    <source>
        <dbReference type="Proteomes" id="UP000197468"/>
    </source>
</evidence>
<dbReference type="SUPFAM" id="SSF52540">
    <property type="entry name" value="P-loop containing nucleoside triphosphate hydrolases"/>
    <property type="match status" value="1"/>
</dbReference>
<keyword evidence="2" id="KW-1185">Reference proteome</keyword>
<reference evidence="1 2" key="1">
    <citation type="journal article" date="2008" name="Int. J. Syst. Evol. Microbiol.">
        <title>Description of Roseateles aquatilis sp. nov. and Roseateles terrae sp. nov., in the class Betaproteobacteria, and emended description of the genus Roseateles.</title>
        <authorList>
            <person name="Gomila M."/>
            <person name="Bowien B."/>
            <person name="Falsen E."/>
            <person name="Moore E.R."/>
            <person name="Lalucat J."/>
        </authorList>
    </citation>
    <scope>NUCLEOTIDE SEQUENCE [LARGE SCALE GENOMIC DNA]</scope>
    <source>
        <strain evidence="1 2">CCUG 48205</strain>
    </source>
</reference>
<organism evidence="1 2">
    <name type="scientific">Roseateles aquatilis</name>
    <dbReference type="NCBI Taxonomy" id="431061"/>
    <lineage>
        <taxon>Bacteria</taxon>
        <taxon>Pseudomonadati</taxon>
        <taxon>Pseudomonadota</taxon>
        <taxon>Betaproteobacteria</taxon>
        <taxon>Burkholderiales</taxon>
        <taxon>Sphaerotilaceae</taxon>
        <taxon>Roseateles</taxon>
    </lineage>
</organism>
<comment type="caution">
    <text evidence="1">The sequence shown here is derived from an EMBL/GenBank/DDBJ whole genome shotgun (WGS) entry which is preliminary data.</text>
</comment>
<protein>
    <recommendedName>
        <fullName evidence="3">AAA+ ATPase domain-containing protein</fullName>
    </recommendedName>
</protein>
<dbReference type="OrthoDB" id="8905164at2"/>
<dbReference type="InterPro" id="IPR038724">
    <property type="entry name" value="RepA"/>
</dbReference>
<proteinExistence type="predicted"/>
<dbReference type="RefSeq" id="WP_088388708.1">
    <property type="nucleotide sequence ID" value="NZ_NIOF01000024.1"/>
</dbReference>
<dbReference type="Pfam" id="PF13481">
    <property type="entry name" value="AAA_25"/>
    <property type="match status" value="1"/>
</dbReference>
<sequence>MRNDAASQQLAALAAANVSSLPPASTADTAKVKAMPAPKAEKLPLQITFADQLPSTFTPPDELVQGVVAAGGGSIVYGDSNSGKTFFCIDMAAAVARGSEWMGRHTEQGLVVYLAAESPSSVASRLQAYQTHHGVRVPNFAIVQNAVNLFKDDADTKAIIKAVRMIEEQRKQKVRLIVGDTLARLSAGANENAGQDMGLVIERFDRIRSECNAHFMLIHHSGKNVAAGARGWSGVRAAVDTEIEVTDQASGRCAEITKDRDLGVKGERIGFRLDVVQMGVTKWGSAATTCVVSPAEAPSKGGGKGKQLGKVESAVVKLLSTNAAGIKKGDVVKHLEGSHAGGP</sequence>
<dbReference type="CDD" id="cd01125">
    <property type="entry name" value="RepA_RSF1010_like"/>
    <property type="match status" value="1"/>
</dbReference>
<dbReference type="Proteomes" id="UP000197468">
    <property type="component" value="Unassembled WGS sequence"/>
</dbReference>
<dbReference type="AlphaFoldDB" id="A0A246ISF0"/>
<name>A0A246ISF0_9BURK</name>
<dbReference type="InterPro" id="IPR027417">
    <property type="entry name" value="P-loop_NTPase"/>
</dbReference>
<accession>A0A246ISF0</accession>
<evidence type="ECO:0008006" key="3">
    <source>
        <dbReference type="Google" id="ProtNLM"/>
    </source>
</evidence>
<dbReference type="EMBL" id="NIOF01000024">
    <property type="protein sequence ID" value="OWQ83103.1"/>
    <property type="molecule type" value="Genomic_DNA"/>
</dbReference>
<dbReference type="Gene3D" id="3.40.50.300">
    <property type="entry name" value="P-loop containing nucleotide triphosphate hydrolases"/>
    <property type="match status" value="1"/>
</dbReference>
<gene>
    <name evidence="1" type="ORF">CDN99_27240</name>
</gene>